<dbReference type="InterPro" id="IPR001223">
    <property type="entry name" value="Glyco_hydro18_cat"/>
</dbReference>
<evidence type="ECO:0000313" key="3">
    <source>
        <dbReference type="Proteomes" id="UP000030656"/>
    </source>
</evidence>
<dbReference type="Proteomes" id="UP000030656">
    <property type="component" value="Unassembled WGS sequence"/>
</dbReference>
<sequence>NKYINMNFTVKYSFLVICLLCCLLSTYVSVIEGHRARPGESRKNPREIIKTFKESGKGIIQGYYPSWVSYNHNLKDLNPNLNVVHMSFAKMDLSYDSIESIVGSPLLFKSLIGLEYIGLNEYFNDAMNLRKARPDIIMLLSLGGETYHPSSFDSALNAVEKIANLVDELGFDGIDVDYEPNGSFDGLNDKEKADFFVQYVTKLREYMCDDKLISISQSSNGALSCIGFNDPKKICMDDEAPYNSKYFNKPDVKKELLRAAQMASAGGAIYLMNNLKDMIDMVFVQTFNYTNSTDSTVMKELYDSYAYYGKKYDYVIIMGFTLMFPSTPFNPNDKMLVKSIGDFVKTENKLNKRADGFGLWSLSSDNAGHNEQLAIEYFVESLH</sequence>
<name>A0A024VPE2_PLAFA</name>
<dbReference type="GO" id="GO:0016787">
    <property type="term" value="F:hydrolase activity"/>
    <property type="evidence" value="ECO:0007669"/>
    <property type="project" value="UniProtKB-KW"/>
</dbReference>
<dbReference type="PROSITE" id="PS51910">
    <property type="entry name" value="GH18_2"/>
    <property type="match status" value="1"/>
</dbReference>
<accession>A0A024VPE2</accession>
<evidence type="ECO:0000259" key="1">
    <source>
        <dbReference type="PROSITE" id="PS51910"/>
    </source>
</evidence>
<reference evidence="2 3" key="1">
    <citation type="submission" date="2013-02" db="EMBL/GenBank/DDBJ databases">
        <title>The Genome Annotation of Plasmodium falciparum FCH/4.</title>
        <authorList>
            <consortium name="The Broad Institute Genome Sequencing Platform"/>
            <consortium name="The Broad Institute Genome Sequencing Center for Infectious Disease"/>
            <person name="Neafsey D."/>
            <person name="Hoffman S."/>
            <person name="Volkman S."/>
            <person name="Rosenthal P."/>
            <person name="Walker B."/>
            <person name="Young S.K."/>
            <person name="Zeng Q."/>
            <person name="Gargeya S."/>
            <person name="Fitzgerald M."/>
            <person name="Haas B."/>
            <person name="Abouelleil A."/>
            <person name="Allen A.W."/>
            <person name="Alvarado L."/>
            <person name="Arachchi H.M."/>
            <person name="Berlin A.M."/>
            <person name="Chapman S.B."/>
            <person name="Gainer-Dewar J."/>
            <person name="Goldberg J."/>
            <person name="Griggs A."/>
            <person name="Gujja S."/>
            <person name="Hansen M."/>
            <person name="Howarth C."/>
            <person name="Imamovic A."/>
            <person name="Ireland A."/>
            <person name="Larimer J."/>
            <person name="McCowan C."/>
            <person name="Murphy C."/>
            <person name="Pearson M."/>
            <person name="Poon T.W."/>
            <person name="Priest M."/>
            <person name="Roberts A."/>
            <person name="Saif S."/>
            <person name="Shea T."/>
            <person name="Sisk P."/>
            <person name="Sykes S."/>
            <person name="Wortman J."/>
            <person name="Nusbaum C."/>
            <person name="Birren B."/>
        </authorList>
    </citation>
    <scope>NUCLEOTIDE SEQUENCE [LARGE SCALE GENOMIC DNA]</scope>
    <source>
        <strain evidence="2 3">FCH/4</strain>
    </source>
</reference>
<reference evidence="2 3" key="2">
    <citation type="submission" date="2013-02" db="EMBL/GenBank/DDBJ databases">
        <title>The Genome Sequence of Plasmodium falciparum FCH/4.</title>
        <authorList>
            <consortium name="The Broad Institute Genome Sequencing Platform"/>
            <consortium name="The Broad Institute Genome Sequencing Center for Infectious Disease"/>
            <person name="Neafsey D."/>
            <person name="Cheeseman I."/>
            <person name="Volkman S."/>
            <person name="Adams J."/>
            <person name="Walker B."/>
            <person name="Young S.K."/>
            <person name="Zeng Q."/>
            <person name="Gargeya S."/>
            <person name="Fitzgerald M."/>
            <person name="Haas B."/>
            <person name="Abouelleil A."/>
            <person name="Alvarado L."/>
            <person name="Arachchi H.M."/>
            <person name="Berlin A.M."/>
            <person name="Chapman S.B."/>
            <person name="Dewar J."/>
            <person name="Goldberg J."/>
            <person name="Griggs A."/>
            <person name="Gujja S."/>
            <person name="Hansen M."/>
            <person name="Howarth C."/>
            <person name="Imamovic A."/>
            <person name="Larimer J."/>
            <person name="McCowan C."/>
            <person name="Murphy C."/>
            <person name="Neiman D."/>
            <person name="Pearson M."/>
            <person name="Priest M."/>
            <person name="Roberts A."/>
            <person name="Saif S."/>
            <person name="Shea T."/>
            <person name="Sisk P."/>
            <person name="Sykes S."/>
            <person name="Wortman J."/>
            <person name="Nusbaum C."/>
            <person name="Birren B."/>
        </authorList>
    </citation>
    <scope>NUCLEOTIDE SEQUENCE [LARGE SCALE GENOMIC DNA]</scope>
    <source>
        <strain evidence="2 3">FCH/4</strain>
    </source>
</reference>
<dbReference type="Pfam" id="PF00704">
    <property type="entry name" value="Glyco_hydro_18"/>
    <property type="match status" value="1"/>
</dbReference>
<dbReference type="GO" id="GO:0008061">
    <property type="term" value="F:chitin binding"/>
    <property type="evidence" value="ECO:0007669"/>
    <property type="project" value="InterPro"/>
</dbReference>
<proteinExistence type="predicted"/>
<gene>
    <name evidence="2" type="ORF">PFFCH_02826</name>
</gene>
<evidence type="ECO:0000313" key="2">
    <source>
        <dbReference type="EMBL" id="ETW29761.1"/>
    </source>
</evidence>
<dbReference type="InterPro" id="IPR011583">
    <property type="entry name" value="Chitinase_II/V-like_cat"/>
</dbReference>
<dbReference type="Gene3D" id="3.20.20.80">
    <property type="entry name" value="Glycosidases"/>
    <property type="match status" value="1"/>
</dbReference>
<organism evidence="2 3">
    <name type="scientific">Plasmodium falciparum FCH/4</name>
    <dbReference type="NCBI Taxonomy" id="1036724"/>
    <lineage>
        <taxon>Eukaryota</taxon>
        <taxon>Sar</taxon>
        <taxon>Alveolata</taxon>
        <taxon>Apicomplexa</taxon>
        <taxon>Aconoidasida</taxon>
        <taxon>Haemosporida</taxon>
        <taxon>Plasmodiidae</taxon>
        <taxon>Plasmodium</taxon>
        <taxon>Plasmodium (Laverania)</taxon>
    </lineage>
</organism>
<dbReference type="GO" id="GO:0005975">
    <property type="term" value="P:carbohydrate metabolic process"/>
    <property type="evidence" value="ECO:0007669"/>
    <property type="project" value="InterPro"/>
</dbReference>
<protein>
    <submittedName>
        <fullName evidence="2">Glycohydrolase 14 family protein</fullName>
    </submittedName>
</protein>
<keyword evidence="2" id="KW-0378">Hydrolase</keyword>
<dbReference type="OrthoDB" id="76388at2759"/>
<dbReference type="SMART" id="SM00636">
    <property type="entry name" value="Glyco_18"/>
    <property type="match status" value="1"/>
</dbReference>
<dbReference type="InterPro" id="IPR017853">
    <property type="entry name" value="GH"/>
</dbReference>
<dbReference type="AlphaFoldDB" id="A0A024VPE2"/>
<feature type="domain" description="GH18" evidence="1">
    <location>
        <begin position="58"/>
        <end position="383"/>
    </location>
</feature>
<dbReference type="EMBL" id="KI927951">
    <property type="protein sequence ID" value="ETW29761.1"/>
    <property type="molecule type" value="Genomic_DNA"/>
</dbReference>
<dbReference type="SUPFAM" id="SSF51445">
    <property type="entry name" value="(Trans)glycosidases"/>
    <property type="match status" value="1"/>
</dbReference>
<feature type="non-terminal residue" evidence="2">
    <location>
        <position position="1"/>
    </location>
</feature>